<organism evidence="2 3">
    <name type="scientific">Euplotes crassus</name>
    <dbReference type="NCBI Taxonomy" id="5936"/>
    <lineage>
        <taxon>Eukaryota</taxon>
        <taxon>Sar</taxon>
        <taxon>Alveolata</taxon>
        <taxon>Ciliophora</taxon>
        <taxon>Intramacronucleata</taxon>
        <taxon>Spirotrichea</taxon>
        <taxon>Hypotrichia</taxon>
        <taxon>Euplotida</taxon>
        <taxon>Euplotidae</taxon>
        <taxon>Moneuplotes</taxon>
    </lineage>
</organism>
<reference evidence="2" key="1">
    <citation type="submission" date="2023-07" db="EMBL/GenBank/DDBJ databases">
        <authorList>
            <consortium name="AG Swart"/>
            <person name="Singh M."/>
            <person name="Singh A."/>
            <person name="Seah K."/>
            <person name="Emmerich C."/>
        </authorList>
    </citation>
    <scope>NUCLEOTIDE SEQUENCE</scope>
    <source>
        <strain evidence="2">DP1</strain>
    </source>
</reference>
<keyword evidence="3" id="KW-1185">Reference proteome</keyword>
<evidence type="ECO:0000256" key="1">
    <source>
        <dbReference type="SAM" id="Phobius"/>
    </source>
</evidence>
<accession>A0AAD1Y0R4</accession>
<keyword evidence="1" id="KW-1133">Transmembrane helix</keyword>
<evidence type="ECO:0000313" key="3">
    <source>
        <dbReference type="Proteomes" id="UP001295684"/>
    </source>
</evidence>
<comment type="caution">
    <text evidence="2">The sequence shown here is derived from an EMBL/GenBank/DDBJ whole genome shotgun (WGS) entry which is preliminary data.</text>
</comment>
<keyword evidence="1" id="KW-0812">Transmembrane</keyword>
<evidence type="ECO:0000313" key="2">
    <source>
        <dbReference type="EMBL" id="CAI2382665.1"/>
    </source>
</evidence>
<sequence>MSRSRLVEPGTVLFRIRPNSCPFFTGLAPSYSERYSKDALEKYITQDEFGAIVRAINGTLFEYWPCPLCFYGFGVVLGILTLGLCCLCPYLCVRDARSKLMDHLVSLNRSTPFFTQVL</sequence>
<dbReference type="EMBL" id="CAMPGE010024850">
    <property type="protein sequence ID" value="CAI2382665.1"/>
    <property type="molecule type" value="Genomic_DNA"/>
</dbReference>
<dbReference type="Proteomes" id="UP001295684">
    <property type="component" value="Unassembled WGS sequence"/>
</dbReference>
<protein>
    <recommendedName>
        <fullName evidence="4">Golgin subfamily A member 7/ERF4 domain-containing protein</fullName>
    </recommendedName>
</protein>
<keyword evidence="1" id="KW-0472">Membrane</keyword>
<dbReference type="AlphaFoldDB" id="A0AAD1Y0R4"/>
<feature type="transmembrane region" description="Helical" evidence="1">
    <location>
        <begin position="70"/>
        <end position="93"/>
    </location>
</feature>
<name>A0AAD1Y0R4_EUPCR</name>
<gene>
    <name evidence="2" type="ORF">ECRASSUSDP1_LOCUS24145</name>
</gene>
<proteinExistence type="predicted"/>
<evidence type="ECO:0008006" key="4">
    <source>
        <dbReference type="Google" id="ProtNLM"/>
    </source>
</evidence>